<dbReference type="InterPro" id="IPR039273">
    <property type="entry name" value="TEPSIN"/>
</dbReference>
<dbReference type="InterPro" id="IPR002014">
    <property type="entry name" value="VHS_dom"/>
</dbReference>
<dbReference type="GO" id="GO:0043130">
    <property type="term" value="F:ubiquitin binding"/>
    <property type="evidence" value="ECO:0007669"/>
    <property type="project" value="InterPro"/>
</dbReference>
<proteinExistence type="predicted"/>
<evidence type="ECO:0000256" key="5">
    <source>
        <dbReference type="SAM" id="MobiDB-lite"/>
    </source>
</evidence>
<dbReference type="InterPro" id="IPR008942">
    <property type="entry name" value="ENTH_VHS"/>
</dbReference>
<protein>
    <submittedName>
        <fullName evidence="7">ENTH domain</fullName>
    </submittedName>
</protein>
<feature type="compositionally biased region" description="Polar residues" evidence="5">
    <location>
        <begin position="184"/>
        <end position="211"/>
    </location>
</feature>
<feature type="compositionally biased region" description="Polar residues" evidence="5">
    <location>
        <begin position="651"/>
        <end position="660"/>
    </location>
</feature>
<reference evidence="7 8" key="1">
    <citation type="submission" date="2023-12" db="EMBL/GenBank/DDBJ databases">
        <title>A high-quality genome assembly for Dillenia turbinata (Dilleniales).</title>
        <authorList>
            <person name="Chanderbali A."/>
        </authorList>
    </citation>
    <scope>NUCLEOTIDE SEQUENCE [LARGE SCALE GENOMIC DNA]</scope>
    <source>
        <strain evidence="7">LSX21</strain>
        <tissue evidence="7">Leaf</tissue>
    </source>
</reference>
<dbReference type="PROSITE" id="PS50179">
    <property type="entry name" value="VHS"/>
    <property type="match status" value="1"/>
</dbReference>
<dbReference type="SMART" id="SM00288">
    <property type="entry name" value="VHS"/>
    <property type="match status" value="1"/>
</dbReference>
<comment type="subcellular location">
    <subcellularLocation>
        <location evidence="1">Cytoplasmic vesicle</location>
        <location evidence="1">Clathrin-coated vesicle</location>
    </subcellularLocation>
    <subcellularLocation>
        <location evidence="2">Golgi apparatus</location>
        <location evidence="2">trans-Golgi network</location>
    </subcellularLocation>
</comment>
<evidence type="ECO:0000256" key="1">
    <source>
        <dbReference type="ARBA" id="ARBA00004132"/>
    </source>
</evidence>
<evidence type="ECO:0000256" key="3">
    <source>
        <dbReference type="ARBA" id="ARBA00023034"/>
    </source>
</evidence>
<feature type="compositionally biased region" description="Basic and acidic residues" evidence="5">
    <location>
        <begin position="213"/>
        <end position="224"/>
    </location>
</feature>
<dbReference type="Gene3D" id="1.25.40.90">
    <property type="match status" value="1"/>
</dbReference>
<dbReference type="EMBL" id="JBAMMX010000025">
    <property type="protein sequence ID" value="KAK6914857.1"/>
    <property type="molecule type" value="Genomic_DNA"/>
</dbReference>
<comment type="caution">
    <text evidence="7">The sequence shown here is derived from an EMBL/GenBank/DDBJ whole genome shotgun (WGS) entry which is preliminary data.</text>
</comment>
<evidence type="ECO:0000256" key="4">
    <source>
        <dbReference type="ARBA" id="ARBA00023329"/>
    </source>
</evidence>
<dbReference type="CDD" id="cd03572">
    <property type="entry name" value="ENTH_like_Tepsin"/>
    <property type="match status" value="1"/>
</dbReference>
<dbReference type="InterPro" id="IPR013809">
    <property type="entry name" value="ENTH"/>
</dbReference>
<dbReference type="Pfam" id="PF01417">
    <property type="entry name" value="ENTH"/>
    <property type="match status" value="1"/>
</dbReference>
<dbReference type="AlphaFoldDB" id="A0AAN8UQN2"/>
<feature type="region of interest" description="Disordered" evidence="5">
    <location>
        <begin position="427"/>
        <end position="453"/>
    </location>
</feature>
<dbReference type="PANTHER" id="PTHR21514">
    <property type="entry name" value="AP-4 COMPLEX ACCESSORY SUBUNIT TEPSIN"/>
    <property type="match status" value="1"/>
</dbReference>
<evidence type="ECO:0000259" key="6">
    <source>
        <dbReference type="PROSITE" id="PS50179"/>
    </source>
</evidence>
<gene>
    <name evidence="7" type="ORF">RJ641_019974</name>
</gene>
<evidence type="ECO:0000313" key="7">
    <source>
        <dbReference type="EMBL" id="KAK6914857.1"/>
    </source>
</evidence>
<evidence type="ECO:0000313" key="8">
    <source>
        <dbReference type="Proteomes" id="UP001370490"/>
    </source>
</evidence>
<feature type="domain" description="VHS" evidence="6">
    <location>
        <begin position="20"/>
        <end position="89"/>
    </location>
</feature>
<evidence type="ECO:0000256" key="2">
    <source>
        <dbReference type="ARBA" id="ARBA00004601"/>
    </source>
</evidence>
<dbReference type="InterPro" id="IPR035802">
    <property type="entry name" value="ENTH/VHS_tepsin"/>
</dbReference>
<feature type="region of interest" description="Disordered" evidence="5">
    <location>
        <begin position="184"/>
        <end position="269"/>
    </location>
</feature>
<sequence>MESSRRAVESYWRSRMIDGATSDEDKVTPVYKLEEICELLRSSHASIVKEVSEFILKRLEHKSPIVKQKALRLIKYAVGKSGVEFRREMQRHSVAVRQLFHYKGHMDPLKGDALNKAVRDTAHEVVAAIFAAEDSKVAPTENLNKRIQGFGNTNYEMPPEEKKSFLSEVVGFGSASFKQGLSTLTQSHSSGRNDNGTYRSPNLQRSLTTESDYPDRYEKFENYKGAHGTSGSSKNLGGGTWNPELRLGNTDISNGDSGSSSAESKTREERLLDSIATSVGVRLQPTRDAIQAFLVEASKLDALAITLCVLEAILRKKDEKSFSIVASYFGENKDVVVRCSESPQASLRERANKVLSLLDREQSGNEVNYPEKHVKAETAPVVEMPDLIDTSDANDYGRAEDPAMKQSNQNIFNLMTSPASAFDDLLGDSMADGASSSEHKDDDDPFADISFHTDDGQKQVEDLFSGMKVDDKWGTHAAQGGADKKGPELLDIFGPSTELSLEHNHGTNVNDLMAGLSIHENTSKMNEGASSRLVSENIFSKSDMPQSHSISNDALNGTVGSQTVGTNVDAMFPLGQVPFNFPPGIVFNPAFTSQPINYAAMGNFLAQQQLLATMANFEQFGNMSSQNASFGHAASANGGQSSPLPDIFNPNIPSQNSTTLLNGSKKEETKAFDFISDHLAAARDSKRVL</sequence>
<dbReference type="SUPFAM" id="SSF48464">
    <property type="entry name" value="ENTH/VHS domain"/>
    <property type="match status" value="1"/>
</dbReference>
<organism evidence="7 8">
    <name type="scientific">Dillenia turbinata</name>
    <dbReference type="NCBI Taxonomy" id="194707"/>
    <lineage>
        <taxon>Eukaryota</taxon>
        <taxon>Viridiplantae</taxon>
        <taxon>Streptophyta</taxon>
        <taxon>Embryophyta</taxon>
        <taxon>Tracheophyta</taxon>
        <taxon>Spermatophyta</taxon>
        <taxon>Magnoliopsida</taxon>
        <taxon>eudicotyledons</taxon>
        <taxon>Gunneridae</taxon>
        <taxon>Pentapetalae</taxon>
        <taxon>Dilleniales</taxon>
        <taxon>Dilleniaceae</taxon>
        <taxon>Dillenia</taxon>
    </lineage>
</organism>
<feature type="compositionally biased region" description="Low complexity" evidence="5">
    <location>
        <begin position="253"/>
        <end position="263"/>
    </location>
</feature>
<keyword evidence="4" id="KW-0968">Cytoplasmic vesicle</keyword>
<dbReference type="GO" id="GO:0032588">
    <property type="term" value="C:trans-Golgi network membrane"/>
    <property type="evidence" value="ECO:0007669"/>
    <property type="project" value="TreeGrafter"/>
</dbReference>
<feature type="region of interest" description="Disordered" evidence="5">
    <location>
        <begin position="631"/>
        <end position="660"/>
    </location>
</feature>
<dbReference type="GO" id="GO:0030136">
    <property type="term" value="C:clathrin-coated vesicle"/>
    <property type="evidence" value="ECO:0007669"/>
    <property type="project" value="UniProtKB-SubCell"/>
</dbReference>
<name>A0AAN8UQN2_9MAGN</name>
<keyword evidence="3" id="KW-0333">Golgi apparatus</keyword>
<accession>A0AAN8UQN2</accession>
<dbReference type="PANTHER" id="PTHR21514:SF0">
    <property type="entry name" value="AP-4 COMPLEX ACCESSORY SUBUNIT TEPSIN"/>
    <property type="match status" value="1"/>
</dbReference>
<dbReference type="Proteomes" id="UP001370490">
    <property type="component" value="Unassembled WGS sequence"/>
</dbReference>
<keyword evidence="8" id="KW-1185">Reference proteome</keyword>
<dbReference type="GO" id="GO:0035091">
    <property type="term" value="F:phosphatidylinositol binding"/>
    <property type="evidence" value="ECO:0007669"/>
    <property type="project" value="InterPro"/>
</dbReference>